<proteinExistence type="inferred from homology"/>
<feature type="transmembrane region" description="Helical" evidence="8">
    <location>
        <begin position="191"/>
        <end position="211"/>
    </location>
</feature>
<evidence type="ECO:0000256" key="3">
    <source>
        <dbReference type="ARBA" id="ARBA00007520"/>
    </source>
</evidence>
<comment type="subcellular location">
    <subcellularLocation>
        <location evidence="2">Membrane</location>
        <topology evidence="2">Multi-pass membrane protein</topology>
    </subcellularLocation>
</comment>
<feature type="transmembrane region" description="Helical" evidence="8">
    <location>
        <begin position="12"/>
        <end position="33"/>
    </location>
</feature>
<dbReference type="InterPro" id="IPR020846">
    <property type="entry name" value="MFS_dom"/>
</dbReference>
<dbReference type="PANTHER" id="PTHR23504">
    <property type="entry name" value="MAJOR FACILITATOR SUPERFAMILY DOMAIN-CONTAINING PROTEIN 10"/>
    <property type="match status" value="1"/>
</dbReference>
<feature type="transmembrane region" description="Helical" evidence="8">
    <location>
        <begin position="118"/>
        <end position="140"/>
    </location>
</feature>
<evidence type="ECO:0000313" key="11">
    <source>
        <dbReference type="Proteomes" id="UP000886657"/>
    </source>
</evidence>
<dbReference type="InterPro" id="IPR036259">
    <property type="entry name" value="MFS_trans_sf"/>
</dbReference>
<feature type="transmembrane region" description="Helical" evidence="8">
    <location>
        <begin position="152"/>
        <end position="171"/>
    </location>
</feature>
<dbReference type="PANTHER" id="PTHR23504:SF15">
    <property type="entry name" value="MAJOR FACILITATOR SUPERFAMILY (MFS) PROFILE DOMAIN-CONTAINING PROTEIN"/>
    <property type="match status" value="1"/>
</dbReference>
<dbReference type="GO" id="GO:0022857">
    <property type="term" value="F:transmembrane transporter activity"/>
    <property type="evidence" value="ECO:0007669"/>
    <property type="project" value="InterPro"/>
</dbReference>
<feature type="transmembrane region" description="Helical" evidence="8">
    <location>
        <begin position="308"/>
        <end position="325"/>
    </location>
</feature>
<dbReference type="InterPro" id="IPR001958">
    <property type="entry name" value="Tet-R_TetA/multi-R_MdtG-like"/>
</dbReference>
<evidence type="ECO:0000256" key="1">
    <source>
        <dbReference type="ARBA" id="ARBA00003279"/>
    </source>
</evidence>
<dbReference type="PROSITE" id="PS00216">
    <property type="entry name" value="SUGAR_TRANSPORT_1"/>
    <property type="match status" value="1"/>
</dbReference>
<gene>
    <name evidence="10" type="ORF">IPP58_04250</name>
</gene>
<dbReference type="EMBL" id="JADKIO010000005">
    <property type="protein sequence ID" value="MBK9795695.1"/>
    <property type="molecule type" value="Genomic_DNA"/>
</dbReference>
<feature type="transmembrane region" description="Helical" evidence="8">
    <location>
        <begin position="95"/>
        <end position="112"/>
    </location>
</feature>
<feature type="transmembrane region" description="Helical" evidence="8">
    <location>
        <begin position="245"/>
        <end position="267"/>
    </location>
</feature>
<evidence type="ECO:0000256" key="8">
    <source>
        <dbReference type="SAM" id="Phobius"/>
    </source>
</evidence>
<dbReference type="GO" id="GO:0016020">
    <property type="term" value="C:membrane"/>
    <property type="evidence" value="ECO:0007669"/>
    <property type="project" value="UniProtKB-SubCell"/>
</dbReference>
<accession>A0A9D7XKM2</accession>
<comment type="similarity">
    <text evidence="3">Belongs to the major facilitator superfamily. TCR/Tet family.</text>
</comment>
<dbReference type="PROSITE" id="PS50850">
    <property type="entry name" value="MFS"/>
    <property type="match status" value="1"/>
</dbReference>
<evidence type="ECO:0000259" key="9">
    <source>
        <dbReference type="PROSITE" id="PS50850"/>
    </source>
</evidence>
<comment type="caution">
    <text evidence="10">The sequence shown here is derived from an EMBL/GenBank/DDBJ whole genome shotgun (WGS) entry which is preliminary data.</text>
</comment>
<feature type="transmembrane region" description="Helical" evidence="8">
    <location>
        <begin position="367"/>
        <end position="391"/>
    </location>
</feature>
<feature type="domain" description="Major facilitator superfamily (MFS) profile" evidence="9">
    <location>
        <begin position="7"/>
        <end position="421"/>
    </location>
</feature>
<reference evidence="10" key="1">
    <citation type="submission" date="2020-10" db="EMBL/GenBank/DDBJ databases">
        <title>Connecting structure to function with the recovery of over 1000 high-quality activated sludge metagenome-assembled genomes encoding full-length rRNA genes using long-read sequencing.</title>
        <authorList>
            <person name="Singleton C.M."/>
            <person name="Petriglieri F."/>
            <person name="Kristensen J.M."/>
            <person name="Kirkegaard R.H."/>
            <person name="Michaelsen T.Y."/>
            <person name="Andersen M.H."/>
            <person name="Karst S.M."/>
            <person name="Dueholm M.S."/>
            <person name="Nielsen P.H."/>
            <person name="Albertsen M."/>
        </authorList>
    </citation>
    <scope>NUCLEOTIDE SEQUENCE</scope>
    <source>
        <strain evidence="10">Skiv_18-Q3-R9-52_MAXAC.067</strain>
    </source>
</reference>
<feature type="transmembrane region" description="Helical" evidence="8">
    <location>
        <begin position="397"/>
        <end position="416"/>
    </location>
</feature>
<evidence type="ECO:0000256" key="7">
    <source>
        <dbReference type="ARBA" id="ARBA00023136"/>
    </source>
</evidence>
<feature type="transmembrane region" description="Helical" evidence="8">
    <location>
        <begin position="279"/>
        <end position="301"/>
    </location>
</feature>
<keyword evidence="4" id="KW-0813">Transport</keyword>
<name>A0A9D7XKM2_9BACT</name>
<keyword evidence="5 8" id="KW-0812">Transmembrane</keyword>
<comment type="function">
    <text evidence="1">Resistance to tetracycline by an active tetracycline efflux. This is an energy-dependent process that decreases the accumulation of the antibiotic in whole cells. This protein functions as a metal-tetracycline/H(+) antiporter.</text>
</comment>
<evidence type="ECO:0000256" key="2">
    <source>
        <dbReference type="ARBA" id="ARBA00004141"/>
    </source>
</evidence>
<dbReference type="AlphaFoldDB" id="A0A9D7XKM2"/>
<feature type="transmembrane region" description="Helical" evidence="8">
    <location>
        <begin position="331"/>
        <end position="355"/>
    </location>
</feature>
<organism evidence="10 11">
    <name type="scientific">Candidatus Geothrix skivensis</name>
    <dbReference type="NCBI Taxonomy" id="2954439"/>
    <lineage>
        <taxon>Bacteria</taxon>
        <taxon>Pseudomonadati</taxon>
        <taxon>Acidobacteriota</taxon>
        <taxon>Holophagae</taxon>
        <taxon>Holophagales</taxon>
        <taxon>Holophagaceae</taxon>
        <taxon>Geothrix</taxon>
    </lineage>
</organism>
<dbReference type="Pfam" id="PF07690">
    <property type="entry name" value="MFS_1"/>
    <property type="match status" value="2"/>
</dbReference>
<evidence type="ECO:0000256" key="6">
    <source>
        <dbReference type="ARBA" id="ARBA00022989"/>
    </source>
</evidence>
<evidence type="ECO:0000313" key="10">
    <source>
        <dbReference type="EMBL" id="MBK9795695.1"/>
    </source>
</evidence>
<evidence type="ECO:0000256" key="5">
    <source>
        <dbReference type="ARBA" id="ARBA00022692"/>
    </source>
</evidence>
<keyword evidence="6 8" id="KW-1133">Transmembrane helix</keyword>
<sequence>MQSSKRARMAIFLTVFVDLLGFGIVIPILPLYAQAISDHPSGWMASVNHFLGLGGAGTTPGAFWAGVAFLSFSLMQFIASPILGRVSDMVGRKPVLWVSLIGSALGYLMLALTSRFEWILAARILDGITGGNIAVAQAAMADSSEPEERSKVLGMIGAAFGLGFVLGPAMAGILSGSEFGHHLLATRGWHLPFFVAAGLSLLASLMVLFWLPETLTDEVRARARSHESRGHALVKALKRPGMPQILGVSLLAMAGFAMMEGTFALLVHQRFEFHQREVGFLFAGIGVLLVIYQGGLVRVVAKRVPERAALITGLLLMGLSLPLLPKAAWMWPFLLLLIPLSWGSGMGSTAGTALASRLTPPEEQGGLFGVINAMTGLGRIIGPAVGTFTFARWGGQATHTLAGLTLGLALVLALTISRKELR</sequence>
<feature type="transmembrane region" description="Helical" evidence="8">
    <location>
        <begin position="62"/>
        <end position="83"/>
    </location>
</feature>
<dbReference type="PRINTS" id="PR01035">
    <property type="entry name" value="TCRTETA"/>
</dbReference>
<evidence type="ECO:0000256" key="4">
    <source>
        <dbReference type="ARBA" id="ARBA00022448"/>
    </source>
</evidence>
<dbReference type="Proteomes" id="UP000886657">
    <property type="component" value="Unassembled WGS sequence"/>
</dbReference>
<dbReference type="InterPro" id="IPR011701">
    <property type="entry name" value="MFS"/>
</dbReference>
<dbReference type="InterPro" id="IPR005829">
    <property type="entry name" value="Sugar_transporter_CS"/>
</dbReference>
<protein>
    <submittedName>
        <fullName evidence="10">MFS transporter</fullName>
    </submittedName>
</protein>
<dbReference type="Gene3D" id="1.20.1250.20">
    <property type="entry name" value="MFS general substrate transporter like domains"/>
    <property type="match status" value="1"/>
</dbReference>
<dbReference type="SUPFAM" id="SSF103473">
    <property type="entry name" value="MFS general substrate transporter"/>
    <property type="match status" value="1"/>
</dbReference>
<keyword evidence="7 8" id="KW-0472">Membrane</keyword>